<dbReference type="EMBL" id="BAABJV010000005">
    <property type="protein sequence ID" value="GAA4776879.1"/>
    <property type="molecule type" value="Genomic_DNA"/>
</dbReference>
<evidence type="ECO:0000313" key="13">
    <source>
        <dbReference type="Proteomes" id="UP001501147"/>
    </source>
</evidence>
<comment type="pathway">
    <text evidence="2">Glycolipid biosynthesis; glycosylphosphatidylinositol-anchor biosynthesis.</text>
</comment>
<evidence type="ECO:0000256" key="2">
    <source>
        <dbReference type="ARBA" id="ARBA00004687"/>
    </source>
</evidence>
<evidence type="ECO:0000256" key="11">
    <source>
        <dbReference type="SAM" id="Phobius"/>
    </source>
</evidence>
<evidence type="ECO:0000256" key="6">
    <source>
        <dbReference type="ARBA" id="ARBA00022692"/>
    </source>
</evidence>
<dbReference type="InterPro" id="IPR007315">
    <property type="entry name" value="PIG-V/Gpi18"/>
</dbReference>
<keyword evidence="5" id="KW-0808">Transferase</keyword>
<evidence type="ECO:0000256" key="3">
    <source>
        <dbReference type="ARBA" id="ARBA00022502"/>
    </source>
</evidence>
<feature type="transmembrane region" description="Helical" evidence="11">
    <location>
        <begin position="230"/>
        <end position="259"/>
    </location>
</feature>
<reference evidence="13" key="1">
    <citation type="journal article" date="2019" name="Int. J. Syst. Evol. Microbiol.">
        <title>The Global Catalogue of Microorganisms (GCM) 10K type strain sequencing project: providing services to taxonomists for standard genome sequencing and annotation.</title>
        <authorList>
            <consortium name="The Broad Institute Genomics Platform"/>
            <consortium name="The Broad Institute Genome Sequencing Center for Infectious Disease"/>
            <person name="Wu L."/>
            <person name="Ma J."/>
        </authorList>
    </citation>
    <scope>NUCLEOTIDE SEQUENCE [LARGE SCALE GENOMIC DNA]</scope>
    <source>
        <strain evidence="13">JCM 18324</strain>
    </source>
</reference>
<dbReference type="RefSeq" id="WP_345613603.1">
    <property type="nucleotide sequence ID" value="NZ_BAABJV010000005.1"/>
</dbReference>
<keyword evidence="8 11" id="KW-1133">Transmembrane helix</keyword>
<keyword evidence="9 11" id="KW-0472">Membrane</keyword>
<organism evidence="12 13">
    <name type="scientific">Streptomyces sanyensis</name>
    <dbReference type="NCBI Taxonomy" id="568869"/>
    <lineage>
        <taxon>Bacteria</taxon>
        <taxon>Bacillati</taxon>
        <taxon>Actinomycetota</taxon>
        <taxon>Actinomycetes</taxon>
        <taxon>Kitasatosporales</taxon>
        <taxon>Streptomycetaceae</taxon>
        <taxon>Streptomyces</taxon>
    </lineage>
</organism>
<protein>
    <recommendedName>
        <fullName evidence="14">Integral membrane protein</fullName>
    </recommendedName>
</protein>
<sequence>MPQPTATAPEAGPSGLPRPSVPGRPGTPGPRPAGQEHRAPRRRTPGRGRGRTAARAAAVRASAGAAVRAAGPVLAAYAASTALHLAMLALLRRPARGSVQDHLLSWDARHFLSIAADGYPDGFSRTADGELTGNELAFLPLYPLVSRAASAVLGASAGAGALVVAHLALLAALFAVHRLVLGLYGPRTAAFAVVLLCVAQPMGIVFAMGYSESLFLALAAGALLACRREAWLTAGALGCLAGLTRPTAAAVALAVAVAAVQSAAAGRRVRWRPVAGSALACLGTPLYLLWVGDRLGRWDAWFRIQQAGWGTHWDAGARFAGFLPDALVRETGWVPVSTAVLVLGVILLTAAAWRGPGRCVPGVLPLAVYGTAVVVLALGQSNYYHCKLRMLAPAVLFLLPPARALAAARPRTAAAAAGGAALFGTWYGASMLATWPYAV</sequence>
<evidence type="ECO:0000313" key="12">
    <source>
        <dbReference type="EMBL" id="GAA4776879.1"/>
    </source>
</evidence>
<keyword evidence="13" id="KW-1185">Reference proteome</keyword>
<feature type="transmembrane region" description="Helical" evidence="11">
    <location>
        <begin position="271"/>
        <end position="290"/>
    </location>
</feature>
<gene>
    <name evidence="12" type="ORF">GCM10023329_27160</name>
</gene>
<feature type="transmembrane region" description="Helical" evidence="11">
    <location>
        <begin position="332"/>
        <end position="353"/>
    </location>
</feature>
<evidence type="ECO:0000256" key="4">
    <source>
        <dbReference type="ARBA" id="ARBA00022676"/>
    </source>
</evidence>
<evidence type="ECO:0000256" key="10">
    <source>
        <dbReference type="SAM" id="MobiDB-lite"/>
    </source>
</evidence>
<accession>A0ABP9A970</accession>
<evidence type="ECO:0008006" key="14">
    <source>
        <dbReference type="Google" id="ProtNLM"/>
    </source>
</evidence>
<keyword evidence="7" id="KW-0256">Endoplasmic reticulum</keyword>
<feature type="transmembrane region" description="Helical" evidence="11">
    <location>
        <begin position="415"/>
        <end position="438"/>
    </location>
</feature>
<dbReference type="Proteomes" id="UP001501147">
    <property type="component" value="Unassembled WGS sequence"/>
</dbReference>
<dbReference type="PANTHER" id="PTHR12468">
    <property type="entry name" value="GPI MANNOSYLTRANSFERASE 2"/>
    <property type="match status" value="1"/>
</dbReference>
<feature type="compositionally biased region" description="Pro residues" evidence="10">
    <location>
        <begin position="19"/>
        <end position="31"/>
    </location>
</feature>
<dbReference type="PANTHER" id="PTHR12468:SF2">
    <property type="entry name" value="GPI MANNOSYLTRANSFERASE 2"/>
    <property type="match status" value="1"/>
</dbReference>
<evidence type="ECO:0000256" key="8">
    <source>
        <dbReference type="ARBA" id="ARBA00022989"/>
    </source>
</evidence>
<keyword evidence="4" id="KW-0328">Glycosyltransferase</keyword>
<evidence type="ECO:0000256" key="1">
    <source>
        <dbReference type="ARBA" id="ARBA00004477"/>
    </source>
</evidence>
<keyword evidence="3" id="KW-0337">GPI-anchor biosynthesis</keyword>
<dbReference type="Pfam" id="PF04188">
    <property type="entry name" value="Mannosyl_trans2"/>
    <property type="match status" value="1"/>
</dbReference>
<feature type="transmembrane region" description="Helical" evidence="11">
    <location>
        <begin position="390"/>
        <end position="408"/>
    </location>
</feature>
<evidence type="ECO:0000256" key="7">
    <source>
        <dbReference type="ARBA" id="ARBA00022824"/>
    </source>
</evidence>
<feature type="transmembrane region" description="Helical" evidence="11">
    <location>
        <begin position="148"/>
        <end position="176"/>
    </location>
</feature>
<evidence type="ECO:0000256" key="5">
    <source>
        <dbReference type="ARBA" id="ARBA00022679"/>
    </source>
</evidence>
<comment type="subcellular location">
    <subcellularLocation>
        <location evidence="1">Endoplasmic reticulum membrane</location>
        <topology evidence="1">Multi-pass membrane protein</topology>
    </subcellularLocation>
</comment>
<feature type="transmembrane region" description="Helical" evidence="11">
    <location>
        <begin position="188"/>
        <end position="210"/>
    </location>
</feature>
<comment type="caution">
    <text evidence="12">The sequence shown here is derived from an EMBL/GenBank/DDBJ whole genome shotgun (WGS) entry which is preliminary data.</text>
</comment>
<keyword evidence="6 11" id="KW-0812">Transmembrane</keyword>
<proteinExistence type="predicted"/>
<feature type="region of interest" description="Disordered" evidence="10">
    <location>
        <begin position="1"/>
        <end position="53"/>
    </location>
</feature>
<name>A0ABP9A970_9ACTN</name>
<feature type="transmembrane region" description="Helical" evidence="11">
    <location>
        <begin position="360"/>
        <end position="378"/>
    </location>
</feature>
<evidence type="ECO:0000256" key="9">
    <source>
        <dbReference type="ARBA" id="ARBA00023136"/>
    </source>
</evidence>
<feature type="compositionally biased region" description="Basic residues" evidence="10">
    <location>
        <begin position="39"/>
        <end position="52"/>
    </location>
</feature>